<keyword evidence="1" id="KW-0812">Transmembrane</keyword>
<dbReference type="EMBL" id="MGGI01000024">
    <property type="protein sequence ID" value="OGM25020.1"/>
    <property type="molecule type" value="Genomic_DNA"/>
</dbReference>
<name>A0A1F7YCX9_9BACT</name>
<comment type="caution">
    <text evidence="2">The sequence shown here is derived from an EMBL/GenBank/DDBJ whole genome shotgun (WGS) entry which is preliminary data.</text>
</comment>
<feature type="transmembrane region" description="Helical" evidence="1">
    <location>
        <begin position="58"/>
        <end position="79"/>
    </location>
</feature>
<reference evidence="2 3" key="1">
    <citation type="journal article" date="2016" name="Nat. Commun.">
        <title>Thousands of microbial genomes shed light on interconnected biogeochemical processes in an aquifer system.</title>
        <authorList>
            <person name="Anantharaman K."/>
            <person name="Brown C.T."/>
            <person name="Hug L.A."/>
            <person name="Sharon I."/>
            <person name="Castelle C.J."/>
            <person name="Probst A.J."/>
            <person name="Thomas B.C."/>
            <person name="Singh A."/>
            <person name="Wilkins M.J."/>
            <person name="Karaoz U."/>
            <person name="Brodie E.L."/>
            <person name="Williams K.H."/>
            <person name="Hubbard S.S."/>
            <person name="Banfield J.F."/>
        </authorList>
    </citation>
    <scope>NUCLEOTIDE SEQUENCE [LARGE SCALE GENOMIC DNA]</scope>
</reference>
<dbReference type="AlphaFoldDB" id="A0A1F7YCX9"/>
<evidence type="ECO:0000313" key="3">
    <source>
        <dbReference type="Proteomes" id="UP000178851"/>
    </source>
</evidence>
<keyword evidence="1" id="KW-0472">Membrane</keyword>
<organism evidence="2 3">
    <name type="scientific">Candidatus Woesebacteria bacterium RIFCSPHIGHO2_01_FULL_39_28</name>
    <dbReference type="NCBI Taxonomy" id="1802496"/>
    <lineage>
        <taxon>Bacteria</taxon>
        <taxon>Candidatus Woeseibacteriota</taxon>
    </lineage>
</organism>
<evidence type="ECO:0000313" key="2">
    <source>
        <dbReference type="EMBL" id="OGM25020.1"/>
    </source>
</evidence>
<keyword evidence="1" id="KW-1133">Transmembrane helix</keyword>
<feature type="transmembrane region" description="Helical" evidence="1">
    <location>
        <begin position="12"/>
        <end position="33"/>
    </location>
</feature>
<gene>
    <name evidence="2" type="ORF">A2627_05130</name>
</gene>
<proteinExistence type="predicted"/>
<protein>
    <submittedName>
        <fullName evidence="2">Uncharacterized protein</fullName>
    </submittedName>
</protein>
<accession>A0A1F7YCX9</accession>
<dbReference type="Proteomes" id="UP000178851">
    <property type="component" value="Unassembled WGS sequence"/>
</dbReference>
<evidence type="ECO:0000256" key="1">
    <source>
        <dbReference type="SAM" id="Phobius"/>
    </source>
</evidence>
<sequence length="91" mass="10378">MLQNHILASYFIYKAFPNPLIGIPLSFASHYVLDTVSYPSKEMEISLQSEMASNRDKVTFAFTISFLILTSTIVLFLIAKKMNLILNLLYI</sequence>